<proteinExistence type="predicted"/>
<dbReference type="Proteomes" id="UP000663856">
    <property type="component" value="Unassembled WGS sequence"/>
</dbReference>
<comment type="caution">
    <text evidence="2">The sequence shown here is derived from an EMBL/GenBank/DDBJ whole genome shotgun (WGS) entry which is preliminary data.</text>
</comment>
<feature type="region of interest" description="Disordered" evidence="1">
    <location>
        <begin position="45"/>
        <end position="65"/>
    </location>
</feature>
<feature type="region of interest" description="Disordered" evidence="1">
    <location>
        <begin position="1054"/>
        <end position="1080"/>
    </location>
</feature>
<evidence type="ECO:0000313" key="3">
    <source>
        <dbReference type="Proteomes" id="UP000663856"/>
    </source>
</evidence>
<dbReference type="AlphaFoldDB" id="A0A816XWP6"/>
<dbReference type="Pfam" id="PF06869">
    <property type="entry name" value="DUF1258"/>
    <property type="match status" value="1"/>
</dbReference>
<reference evidence="2" key="1">
    <citation type="submission" date="2021-02" db="EMBL/GenBank/DDBJ databases">
        <authorList>
            <person name="Nowell W R."/>
        </authorList>
    </citation>
    <scope>NUCLEOTIDE SEQUENCE</scope>
</reference>
<dbReference type="EMBL" id="CAJNRF010013943">
    <property type="protein sequence ID" value="CAF2153068.1"/>
    <property type="molecule type" value="Genomic_DNA"/>
</dbReference>
<protein>
    <submittedName>
        <fullName evidence="2">Uncharacterized protein</fullName>
    </submittedName>
</protein>
<name>A0A816XWP6_9BILA</name>
<accession>A0A816XWP6</accession>
<dbReference type="InterPro" id="IPR009667">
    <property type="entry name" value="DUF1258"/>
</dbReference>
<evidence type="ECO:0000256" key="1">
    <source>
        <dbReference type="SAM" id="MobiDB-lite"/>
    </source>
</evidence>
<gene>
    <name evidence="2" type="ORF">WKI299_LOCUS30700</name>
</gene>
<evidence type="ECO:0000313" key="2">
    <source>
        <dbReference type="EMBL" id="CAF2153068.1"/>
    </source>
</evidence>
<feature type="compositionally biased region" description="Low complexity" evidence="1">
    <location>
        <begin position="1062"/>
        <end position="1073"/>
    </location>
</feature>
<sequence length="1080" mass="125193">MNDIDLEDAVELGNQKHQLRLKKKRDRYRKSRLRNIEFEINSSQLTTSSFGSSPKQYSPRDVPSFIEPVPEIQTNDLSYVDMDDDDELILNIDMIDQISASNSNTDQDEIDDTSSSNDFLHSYTDTPADTFCYRLVYLFRQSQLSKTQRHSFIDLIHSALPQPNSLPSNMNQLLSMLQLKVNFFKKRKVCLLCYNDLAGDARICLNCPTSADSNIAIIYDSDLMSILSILLKKHWKTIFTYKEELRSNNDVSGDLDIGFAYAYQNLLRKFPNENFITALMHLDGVGLCKSNKLKMWLLSFSLIELPAKVRYQRYNMPVVSIWVSSKEPIASVWLGNSIDALKELKVSGIVLNDEIVKLKVLAVTGDSPALKIALDFIAHNGYYCCYFCYLPGIHQGGKRQYPYQCPHVMRTPGNFARDSSTAAQLKSNEKGHLGVSIFSEILDIKLPYSIIIDYAHASLLRHSKSMFVEIYRRLSPVIRATIDIALSQQPFPHFFHRRMKSFKDLSFIKATEILNILFYGFLPIFHQHLQHDYLGHFALYICAMRLFHGRAILGPRTSDIANDLIMKYYHDFNSFYDGLENFVLHLHSHYQSQYRMYGTFSHLGSFGQESLIGYIGSNRKGTTHQGDIICENYGIDLNFDFRSNDSVINFHNTECTCRSIKCCLRAFRRYAVKQRVYHSLTYNRRQKSVSYFVRYYSKDNSTSYFFGKIVMFFKYSNSNCTYALIERYPVQDERSNSNSKKIYTPTTNAPEPECFLCRIIDSGEYVIVQRSSMKRIYDDSAEIMVYGQRTEARIEHRGTREECRRVWGNKEEIHKLKGRDPQYDSDIEEDVDLNEYDEEPTEILTCYSTSKTSTKTFAPQRKRTLVESSITMNSRSSTSPKKTKHNDFEKEIQVLPNDILNDEENNKRCLTASSTSSIIQHIDTLFSSVRRENEKQFKELSKKMIIDLSAFREPVNDQPRDDVVHDNVNLLRIRGKNVGDYGRQVLRCLYSREELLVSILPPGGTQFSRKPLDIVRFEKFHDAMRGKYRIADHYYDEFCNKLVRPKLVDFLSDERKRERQKQSTNSLSSQSSSPDHNLSF</sequence>
<organism evidence="2 3">
    <name type="scientific">Rotaria magnacalcarata</name>
    <dbReference type="NCBI Taxonomy" id="392030"/>
    <lineage>
        <taxon>Eukaryota</taxon>
        <taxon>Metazoa</taxon>
        <taxon>Spiralia</taxon>
        <taxon>Gnathifera</taxon>
        <taxon>Rotifera</taxon>
        <taxon>Eurotatoria</taxon>
        <taxon>Bdelloidea</taxon>
        <taxon>Philodinida</taxon>
        <taxon>Philodinidae</taxon>
        <taxon>Rotaria</taxon>
    </lineage>
</organism>